<name>A0A4Y2M2E1_ARAVE</name>
<accession>A0A4Y2M2E1</accession>
<feature type="region of interest" description="Disordered" evidence="1">
    <location>
        <begin position="15"/>
        <end position="37"/>
    </location>
</feature>
<evidence type="ECO:0000313" key="2">
    <source>
        <dbReference type="EMBL" id="GBN20932.1"/>
    </source>
</evidence>
<feature type="compositionally biased region" description="Polar residues" evidence="1">
    <location>
        <begin position="16"/>
        <end position="37"/>
    </location>
</feature>
<proteinExistence type="predicted"/>
<dbReference type="OrthoDB" id="261614at2759"/>
<gene>
    <name evidence="2" type="ORF">AVEN_113462_1</name>
</gene>
<evidence type="ECO:0000313" key="3">
    <source>
        <dbReference type="Proteomes" id="UP000499080"/>
    </source>
</evidence>
<dbReference type="EMBL" id="BGPR01121236">
    <property type="protein sequence ID" value="GBN20932.1"/>
    <property type="molecule type" value="Genomic_DNA"/>
</dbReference>
<dbReference type="AlphaFoldDB" id="A0A4Y2M2E1"/>
<dbReference type="InterPro" id="IPR011335">
    <property type="entry name" value="Restrct_endonuc-II-like"/>
</dbReference>
<dbReference type="PANTHER" id="PTHR39953:SF1">
    <property type="entry name" value="RE54151P"/>
    <property type="match status" value="1"/>
</dbReference>
<comment type="caution">
    <text evidence="2">The sequence shown here is derived from an EMBL/GenBank/DDBJ whole genome shotgun (WGS) entry which is preliminary data.</text>
</comment>
<dbReference type="GO" id="GO:0006281">
    <property type="term" value="P:DNA repair"/>
    <property type="evidence" value="ECO:0007669"/>
    <property type="project" value="UniProtKB-ARBA"/>
</dbReference>
<protein>
    <recommendedName>
        <fullName evidence="4">SWIM-type domain-containing protein</fullName>
    </recommendedName>
</protein>
<reference evidence="2 3" key="1">
    <citation type="journal article" date="2019" name="Sci. Rep.">
        <title>Orb-weaving spider Araneus ventricosus genome elucidates the spidroin gene catalogue.</title>
        <authorList>
            <person name="Kono N."/>
            <person name="Nakamura H."/>
            <person name="Ohtoshi R."/>
            <person name="Moran D.A.P."/>
            <person name="Shinohara A."/>
            <person name="Yoshida Y."/>
            <person name="Fujiwara M."/>
            <person name="Mori M."/>
            <person name="Tomita M."/>
            <person name="Arakawa K."/>
        </authorList>
    </citation>
    <scope>NUCLEOTIDE SEQUENCE [LARGE SCALE GENOMIC DNA]</scope>
</reference>
<dbReference type="PANTHER" id="PTHR39953">
    <property type="entry name" value="RE54151P"/>
    <property type="match status" value="1"/>
</dbReference>
<evidence type="ECO:0000256" key="1">
    <source>
        <dbReference type="SAM" id="MobiDB-lite"/>
    </source>
</evidence>
<sequence>MRSCELFRSLGGSCQKKINPSPTTGQSPAPESLSPQERSSILLKVNKSKSTLGITIKDIIFKQMGKCGSGRESYGDNAIGYVQVRRDGNLCTVKAKVTPEHSLRKKAYDVTLLCNEVEEEILSVTCDSCVASLGGCKHAIALITWLHRRSEEPAVTSVSCYWKASRLSAVGKAEKFIKAKNLVKNNIQPLPPSDGSFLNKVAQKSRNEAKYDSVLTKYFKELSDVEGLSIHNLLTNFLETTSTSTADEFINYCSCNMSETDCNTAAHETIEQSESALWFEFRYARITASKAHEAAHCHTLEGCLVETVLGAISLKDTAAMTRSKKLEKKVRKEVEKIK</sequence>
<evidence type="ECO:0008006" key="4">
    <source>
        <dbReference type="Google" id="ProtNLM"/>
    </source>
</evidence>
<keyword evidence="3" id="KW-1185">Reference proteome</keyword>
<dbReference type="InterPro" id="IPR011604">
    <property type="entry name" value="PDDEXK-like_dom_sf"/>
</dbReference>
<dbReference type="Proteomes" id="UP000499080">
    <property type="component" value="Unassembled WGS sequence"/>
</dbReference>
<dbReference type="SUPFAM" id="SSF52980">
    <property type="entry name" value="Restriction endonuclease-like"/>
    <property type="match status" value="1"/>
</dbReference>
<organism evidence="2 3">
    <name type="scientific">Araneus ventricosus</name>
    <name type="common">Orbweaver spider</name>
    <name type="synonym">Epeira ventricosa</name>
    <dbReference type="NCBI Taxonomy" id="182803"/>
    <lineage>
        <taxon>Eukaryota</taxon>
        <taxon>Metazoa</taxon>
        <taxon>Ecdysozoa</taxon>
        <taxon>Arthropoda</taxon>
        <taxon>Chelicerata</taxon>
        <taxon>Arachnida</taxon>
        <taxon>Araneae</taxon>
        <taxon>Araneomorphae</taxon>
        <taxon>Entelegynae</taxon>
        <taxon>Araneoidea</taxon>
        <taxon>Araneidae</taxon>
        <taxon>Araneus</taxon>
    </lineage>
</organism>
<feature type="non-terminal residue" evidence="2">
    <location>
        <position position="338"/>
    </location>
</feature>
<dbReference type="Gene3D" id="3.90.320.10">
    <property type="match status" value="1"/>
</dbReference>